<sequence length="205" mass="23403">MMQRNPFSTCFTRPGSISFRFTEGNSVESLCHQLAKPRAQGAIVGPHGSGKSTLLEMLSSSWSSVGLIEQRVRLTASRKRENIPWEMLGDGSLLVIDGFEQLSWGQQRWVRFYCWRMGLRLLVTCHVNCGVPVLLRTEASWPLALELASQLLACDATSYENELHAIWLEDPGNIRDFFFRLYHWCESHGLYRLEHADSPWQSLSV</sequence>
<dbReference type="SUPFAM" id="SSF52540">
    <property type="entry name" value="P-loop containing nucleoside triphosphate hydrolases"/>
    <property type="match status" value="1"/>
</dbReference>
<dbReference type="RefSeq" id="WP_105332486.1">
    <property type="nucleotide sequence ID" value="NZ_PUHY01000015.1"/>
</dbReference>
<dbReference type="OrthoDB" id="282562at2"/>
<evidence type="ECO:0008006" key="3">
    <source>
        <dbReference type="Google" id="ProtNLM"/>
    </source>
</evidence>
<evidence type="ECO:0000313" key="1">
    <source>
        <dbReference type="EMBL" id="PQO29291.1"/>
    </source>
</evidence>
<name>A0A2S8FAV8_9BACT</name>
<dbReference type="Proteomes" id="UP000238322">
    <property type="component" value="Unassembled WGS sequence"/>
</dbReference>
<dbReference type="EMBL" id="PUHY01000015">
    <property type="protein sequence ID" value="PQO29291.1"/>
    <property type="molecule type" value="Genomic_DNA"/>
</dbReference>
<dbReference type="InterPro" id="IPR027417">
    <property type="entry name" value="P-loop_NTPase"/>
</dbReference>
<reference evidence="1 2" key="1">
    <citation type="submission" date="2018-02" db="EMBL/GenBank/DDBJ databases">
        <title>Comparative genomes isolates from brazilian mangrove.</title>
        <authorList>
            <person name="Araujo J.E."/>
            <person name="Taketani R.G."/>
            <person name="Silva M.C.P."/>
            <person name="Loureco M.V."/>
            <person name="Andreote F.D."/>
        </authorList>
    </citation>
    <scope>NUCLEOTIDE SEQUENCE [LARGE SCALE GENOMIC DNA]</scope>
    <source>
        <strain evidence="1 2">Hex-1 MGV</strain>
    </source>
</reference>
<proteinExistence type="predicted"/>
<evidence type="ECO:0000313" key="2">
    <source>
        <dbReference type="Proteomes" id="UP000238322"/>
    </source>
</evidence>
<gene>
    <name evidence="1" type="ORF">C5Y83_24720</name>
</gene>
<accession>A0A2S8FAV8</accession>
<comment type="caution">
    <text evidence="1">The sequence shown here is derived from an EMBL/GenBank/DDBJ whole genome shotgun (WGS) entry which is preliminary data.</text>
</comment>
<organism evidence="1 2">
    <name type="scientific">Blastopirellula marina</name>
    <dbReference type="NCBI Taxonomy" id="124"/>
    <lineage>
        <taxon>Bacteria</taxon>
        <taxon>Pseudomonadati</taxon>
        <taxon>Planctomycetota</taxon>
        <taxon>Planctomycetia</taxon>
        <taxon>Pirellulales</taxon>
        <taxon>Pirellulaceae</taxon>
        <taxon>Blastopirellula</taxon>
    </lineage>
</organism>
<dbReference type="AlphaFoldDB" id="A0A2S8FAV8"/>
<protein>
    <recommendedName>
        <fullName evidence="3">AAA+ ATPase domain-containing protein</fullName>
    </recommendedName>
</protein>